<evidence type="ECO:0000313" key="2">
    <source>
        <dbReference type="Proteomes" id="UP000315750"/>
    </source>
</evidence>
<dbReference type="AlphaFoldDB" id="A0A518AJ18"/>
<accession>A0A518AJ18</accession>
<dbReference type="Proteomes" id="UP000315750">
    <property type="component" value="Chromosome"/>
</dbReference>
<gene>
    <name evidence="1" type="ORF">Pan181_08730</name>
</gene>
<proteinExistence type="predicted"/>
<keyword evidence="2" id="KW-1185">Reference proteome</keyword>
<name>A0A518AJ18_9BACT</name>
<evidence type="ECO:0000313" key="1">
    <source>
        <dbReference type="EMBL" id="QDU54690.1"/>
    </source>
</evidence>
<organism evidence="1 2">
    <name type="scientific">Aeoliella mucimassa</name>
    <dbReference type="NCBI Taxonomy" id="2527972"/>
    <lineage>
        <taxon>Bacteria</taxon>
        <taxon>Pseudomonadati</taxon>
        <taxon>Planctomycetota</taxon>
        <taxon>Planctomycetia</taxon>
        <taxon>Pirellulales</taxon>
        <taxon>Lacipirellulaceae</taxon>
        <taxon>Aeoliella</taxon>
    </lineage>
</organism>
<reference evidence="1 2" key="1">
    <citation type="submission" date="2019-02" db="EMBL/GenBank/DDBJ databases">
        <title>Deep-cultivation of Planctomycetes and their phenomic and genomic characterization uncovers novel biology.</title>
        <authorList>
            <person name="Wiegand S."/>
            <person name="Jogler M."/>
            <person name="Boedeker C."/>
            <person name="Pinto D."/>
            <person name="Vollmers J."/>
            <person name="Rivas-Marin E."/>
            <person name="Kohn T."/>
            <person name="Peeters S.H."/>
            <person name="Heuer A."/>
            <person name="Rast P."/>
            <person name="Oberbeckmann S."/>
            <person name="Bunk B."/>
            <person name="Jeske O."/>
            <person name="Meyerdierks A."/>
            <person name="Storesund J.E."/>
            <person name="Kallscheuer N."/>
            <person name="Luecker S."/>
            <person name="Lage O.M."/>
            <person name="Pohl T."/>
            <person name="Merkel B.J."/>
            <person name="Hornburger P."/>
            <person name="Mueller R.-W."/>
            <person name="Bruemmer F."/>
            <person name="Labrenz M."/>
            <person name="Spormann A.M."/>
            <person name="Op den Camp H."/>
            <person name="Overmann J."/>
            <person name="Amann R."/>
            <person name="Jetten M.S.M."/>
            <person name="Mascher T."/>
            <person name="Medema M.H."/>
            <person name="Devos D.P."/>
            <person name="Kaster A.-K."/>
            <person name="Ovreas L."/>
            <person name="Rohde M."/>
            <person name="Galperin M.Y."/>
            <person name="Jogler C."/>
        </authorList>
    </citation>
    <scope>NUCLEOTIDE SEQUENCE [LARGE SCALE GENOMIC DNA]</scope>
    <source>
        <strain evidence="1 2">Pan181</strain>
    </source>
</reference>
<dbReference type="EMBL" id="CP036278">
    <property type="protein sequence ID" value="QDU54690.1"/>
    <property type="molecule type" value="Genomic_DNA"/>
</dbReference>
<dbReference type="RefSeq" id="WP_145245632.1">
    <property type="nucleotide sequence ID" value="NZ_CP036278.1"/>
</dbReference>
<dbReference type="OrthoDB" id="274774at2"/>
<dbReference type="KEGG" id="amuc:Pan181_08730"/>
<protein>
    <submittedName>
        <fullName evidence="1">Uncharacterized protein</fullName>
    </submittedName>
</protein>
<sequence length="194" mass="21527">MKDEIRAWFTTHEHGNGDFFPYPSGYPYSVVPPRPDAQFVVYCTKTTFLQNLMHDLEGKQPFGAIMRGGLPADDDIDWLCSQVGTRRLLFLGDADPADLLTFAWLRESLPMEYVGLSECLLQKCGVEIQDRLSIPLVDNEIAALPLVTKCLGDLDDYIGPGCSQLLSSGYKVELEALYSFAKCTREALAAALLP</sequence>